<evidence type="ECO:0000313" key="2">
    <source>
        <dbReference type="Proteomes" id="UP000076066"/>
    </source>
</evidence>
<keyword evidence="2" id="KW-1185">Reference proteome</keyword>
<accession>A0A143DDC6</accession>
<organism evidence="1 2">
    <name type="scientific">Haematospirillum jordaniae</name>
    <dbReference type="NCBI Taxonomy" id="1549855"/>
    <lineage>
        <taxon>Bacteria</taxon>
        <taxon>Pseudomonadati</taxon>
        <taxon>Pseudomonadota</taxon>
        <taxon>Alphaproteobacteria</taxon>
        <taxon>Rhodospirillales</taxon>
        <taxon>Novispirillaceae</taxon>
        <taxon>Haematospirillum</taxon>
    </lineage>
</organism>
<dbReference type="KEGG" id="hjo:AY555_05450"/>
<name>A0A143DDC6_9PROT</name>
<dbReference type="AlphaFoldDB" id="A0A143DDC6"/>
<dbReference type="Proteomes" id="UP000076066">
    <property type="component" value="Chromosome"/>
</dbReference>
<dbReference type="EMBL" id="CP014525">
    <property type="protein sequence ID" value="AMW34715.1"/>
    <property type="molecule type" value="Genomic_DNA"/>
</dbReference>
<dbReference type="STRING" id="1549855.AY555_05450"/>
<evidence type="ECO:0000313" key="1">
    <source>
        <dbReference type="EMBL" id="AMW34715.1"/>
    </source>
</evidence>
<sequence length="132" mass="14333">MKPTRLGWIVAKPGESKVTWYRSLANSEWAHFLSAGAQAGLANVAAEELACWDDLCPSPHFIDESYFVSLRVENLHPVTIAGDLPAMVAPVEFRSPFFDQEMVSFALATPAEKIPSLKNSNGLKAILATGCV</sequence>
<proteinExistence type="predicted"/>
<protein>
    <submittedName>
        <fullName evidence="1">Uncharacterized protein</fullName>
    </submittedName>
</protein>
<gene>
    <name evidence="1" type="ORF">AY555_05450</name>
</gene>
<reference evidence="1 2" key="1">
    <citation type="submission" date="2016-02" db="EMBL/GenBank/DDBJ databases">
        <title>Complete Genome of H5569, the type strain of the newly described species Haematospirillium jordaniae.</title>
        <authorList>
            <person name="Nicholson A.C."/>
            <person name="Humrighouse B.W."/>
            <person name="Loparov V."/>
            <person name="McQuiston J.R."/>
        </authorList>
    </citation>
    <scope>NUCLEOTIDE SEQUENCE [LARGE SCALE GENOMIC DNA]</scope>
    <source>
        <strain evidence="1 2">H5569</strain>
    </source>
</reference>